<name>A0ABS8D500_9NEIS</name>
<dbReference type="EMBL" id="JAJBZT010000003">
    <property type="protein sequence ID" value="MCB6183192.1"/>
    <property type="molecule type" value="Genomic_DNA"/>
</dbReference>
<evidence type="ECO:0000259" key="2">
    <source>
        <dbReference type="Pfam" id="PF08750"/>
    </source>
</evidence>
<comment type="caution">
    <text evidence="3">The sequence shown here is derived from an EMBL/GenBank/DDBJ whole genome shotgun (WGS) entry which is preliminary data.</text>
</comment>
<accession>A0ABS8D500</accession>
<reference evidence="3" key="1">
    <citation type="submission" date="2021-10" db="EMBL/GenBank/DDBJ databases">
        <title>The complete genome sequence of Leeia sp. TBRC 13508.</title>
        <authorList>
            <person name="Charoenyingcharoen P."/>
            <person name="Yukphan P."/>
        </authorList>
    </citation>
    <scope>NUCLEOTIDE SEQUENCE</scope>
    <source>
        <strain evidence="3">TBRC 13508</strain>
    </source>
</reference>
<evidence type="ECO:0000313" key="3">
    <source>
        <dbReference type="EMBL" id="MCB6183192.1"/>
    </source>
</evidence>
<dbReference type="InterPro" id="IPR014861">
    <property type="entry name" value="CNP1-like_dom"/>
</dbReference>
<feature type="chain" id="PRO_5047370283" evidence="1">
    <location>
        <begin position="24"/>
        <end position="179"/>
    </location>
</feature>
<keyword evidence="4" id="KW-1185">Reference proteome</keyword>
<feature type="domain" description="CNP1-like uncharacterised" evidence="2">
    <location>
        <begin position="34"/>
        <end position="167"/>
    </location>
</feature>
<organism evidence="3 4">
    <name type="scientific">Leeia speluncae</name>
    <dbReference type="NCBI Taxonomy" id="2884804"/>
    <lineage>
        <taxon>Bacteria</taxon>
        <taxon>Pseudomonadati</taxon>
        <taxon>Pseudomonadota</taxon>
        <taxon>Betaproteobacteria</taxon>
        <taxon>Neisseriales</taxon>
        <taxon>Leeiaceae</taxon>
        <taxon>Leeia</taxon>
    </lineage>
</organism>
<dbReference type="RefSeq" id="WP_227179730.1">
    <property type="nucleotide sequence ID" value="NZ_JAJBZT010000003.1"/>
</dbReference>
<dbReference type="Proteomes" id="UP001165395">
    <property type="component" value="Unassembled WGS sequence"/>
</dbReference>
<evidence type="ECO:0000256" key="1">
    <source>
        <dbReference type="SAM" id="SignalP"/>
    </source>
</evidence>
<sequence>MRLAWKRWIFSLLAACTILSLHAEDEADLEQPDDVPWEEVKSTLPAYPEAGEWLPFFVTSATTNTFYIDAKSLEGTKDGVMHYTLKVVSENGAVNVTREGMRCSTREQKLYAIGDDRSKTWREPRNNQWVFFKKWAINRQLNVLYDDFFCPGRIIVYNVNDAIRALRSGVPVSGKSSRD</sequence>
<protein>
    <submittedName>
        <fullName evidence="3">CNP1-like family protein</fullName>
    </submittedName>
</protein>
<dbReference type="Pfam" id="PF08750">
    <property type="entry name" value="CNP1"/>
    <property type="match status" value="1"/>
</dbReference>
<feature type="signal peptide" evidence="1">
    <location>
        <begin position="1"/>
        <end position="23"/>
    </location>
</feature>
<gene>
    <name evidence="3" type="ORF">LIN78_06515</name>
</gene>
<keyword evidence="1" id="KW-0732">Signal</keyword>
<evidence type="ECO:0000313" key="4">
    <source>
        <dbReference type="Proteomes" id="UP001165395"/>
    </source>
</evidence>
<proteinExistence type="predicted"/>